<evidence type="ECO:0000256" key="3">
    <source>
        <dbReference type="ARBA" id="ARBA00023004"/>
    </source>
</evidence>
<dbReference type="EC" id="1.20.9.1" evidence="7 8"/>
<dbReference type="OrthoDB" id="5623at2157"/>
<dbReference type="GO" id="GO:0050611">
    <property type="term" value="F:arsenate reductase (azurin) activity"/>
    <property type="evidence" value="ECO:0007669"/>
    <property type="project" value="UniProtKB-EC"/>
</dbReference>
<evidence type="ECO:0000313" key="8">
    <source>
        <dbReference type="EMBL" id="QGR18019.1"/>
    </source>
</evidence>
<keyword evidence="5" id="KW-0812">Transmembrane</keyword>
<evidence type="ECO:0000256" key="1">
    <source>
        <dbReference type="ARBA" id="ARBA00022714"/>
    </source>
</evidence>
<keyword evidence="8" id="KW-0560">Oxidoreductase</keyword>
<dbReference type="Gene3D" id="2.102.10.10">
    <property type="entry name" value="Rieske [2Fe-2S] iron-sulphur domain"/>
    <property type="match status" value="1"/>
</dbReference>
<reference evidence="8 9" key="1">
    <citation type="submission" date="2019-10" db="EMBL/GenBank/DDBJ databases">
        <title>Genome Sequences from Six Type Strain Members of the Archaeal Family Sulfolobaceae: Acidianus ambivalens, Acidianus infernus, Metallosphaera prunae, Stygiolobus azoricus, Sulfolobus metallicus, and Sulfurisphaera ohwakuensis.</title>
        <authorList>
            <person name="Counts J.A."/>
            <person name="Kelly R.M."/>
        </authorList>
    </citation>
    <scope>NUCLEOTIDE SEQUENCE [LARGE SCALE GENOMIC DNA]</scope>
    <source>
        <strain evidence="8 9">TA-1</strain>
    </source>
</reference>
<gene>
    <name evidence="8" type="ORF">D1869_13105</name>
    <name evidence="7" type="ORF">HNQ62_002791</name>
</gene>
<dbReference type="KEGG" id="soh:D1869_13105"/>
<evidence type="ECO:0000256" key="2">
    <source>
        <dbReference type="ARBA" id="ARBA00022723"/>
    </source>
</evidence>
<reference evidence="7 10" key="2">
    <citation type="submission" date="2020-08" db="EMBL/GenBank/DDBJ databases">
        <title>Genomic Encyclopedia of Type Strains, Phase IV (KMG-IV): sequencing the most valuable type-strain genomes for metagenomic binning, comparative biology and taxonomic classification.</title>
        <authorList>
            <person name="Goeker M."/>
        </authorList>
    </citation>
    <scope>NUCLEOTIDE SEQUENCE [LARGE SCALE GENOMIC DNA]</scope>
    <source>
        <strain evidence="7 10">DSM 12421</strain>
    </source>
</reference>
<keyword evidence="3" id="KW-0408">Iron</keyword>
<evidence type="ECO:0000313" key="10">
    <source>
        <dbReference type="Proteomes" id="UP000582213"/>
    </source>
</evidence>
<dbReference type="InterPro" id="IPR017941">
    <property type="entry name" value="Rieske_2Fe-2S"/>
</dbReference>
<evidence type="ECO:0000256" key="4">
    <source>
        <dbReference type="ARBA" id="ARBA00023014"/>
    </source>
</evidence>
<name>A0A650CJQ8_SULOH</name>
<keyword evidence="5" id="KW-1133">Transmembrane helix</keyword>
<dbReference type="InterPro" id="IPR014067">
    <property type="entry name" value="AioB/IdrB_ssu"/>
</dbReference>
<keyword evidence="5" id="KW-0472">Membrane</keyword>
<keyword evidence="1" id="KW-0001">2Fe-2S</keyword>
<dbReference type="GO" id="GO:0046872">
    <property type="term" value="F:metal ion binding"/>
    <property type="evidence" value="ECO:0007669"/>
    <property type="project" value="UniProtKB-KW"/>
</dbReference>
<keyword evidence="4" id="KW-0411">Iron-sulfur</keyword>
<evidence type="ECO:0000256" key="5">
    <source>
        <dbReference type="SAM" id="Phobius"/>
    </source>
</evidence>
<dbReference type="PROSITE" id="PS51296">
    <property type="entry name" value="RIESKE"/>
    <property type="match status" value="1"/>
</dbReference>
<dbReference type="SUPFAM" id="SSF50022">
    <property type="entry name" value="ISP domain"/>
    <property type="match status" value="1"/>
</dbReference>
<evidence type="ECO:0000313" key="9">
    <source>
        <dbReference type="Proteomes" id="UP000427373"/>
    </source>
</evidence>
<sequence>MAEGKKKDNVDPNRRAVIIGGAAAVAGIAAGIVIGGYAFPRTTKVVQPQVTVEKEVSTVTQVSTTTTTVPTQVPQQVGYVKQKVANISQLTSPGQYVTTMYMGYLVYIIKTGVPSENGVGPNNDIVGFSASCAHMGYILVYDPSNNCLLCPEHFSQYDATRGGMQVVGHPNQFLPQLILEYDESTGDIYALGFNRLVYGTYNTALQGLAQMSGGGNS</sequence>
<keyword evidence="2" id="KW-0479">Metal-binding</keyword>
<dbReference type="InterPro" id="IPR036922">
    <property type="entry name" value="Rieske_2Fe-2S_sf"/>
</dbReference>
<organism evidence="8 9">
    <name type="scientific">Sulfurisphaera ohwakuensis</name>
    <dbReference type="NCBI Taxonomy" id="69656"/>
    <lineage>
        <taxon>Archaea</taxon>
        <taxon>Thermoproteota</taxon>
        <taxon>Thermoprotei</taxon>
        <taxon>Sulfolobales</taxon>
        <taxon>Sulfolobaceae</taxon>
        <taxon>Sulfurisphaera</taxon>
    </lineage>
</organism>
<dbReference type="Pfam" id="PF00355">
    <property type="entry name" value="Rieske"/>
    <property type="match status" value="1"/>
</dbReference>
<dbReference type="EMBL" id="CP045484">
    <property type="protein sequence ID" value="QGR18019.1"/>
    <property type="molecule type" value="Genomic_DNA"/>
</dbReference>
<proteinExistence type="predicted"/>
<protein>
    <submittedName>
        <fullName evidence="8">Arsenate reductase (Azurin) small subunit</fullName>
    </submittedName>
    <submittedName>
        <fullName evidence="7">Arsenite oxidase small subunit</fullName>
        <ecNumber evidence="7 8">1.20.9.1</ecNumber>
    </submittedName>
</protein>
<dbReference type="GO" id="GO:0051537">
    <property type="term" value="F:2 iron, 2 sulfur cluster binding"/>
    <property type="evidence" value="ECO:0007669"/>
    <property type="project" value="UniProtKB-KW"/>
</dbReference>
<dbReference type="EMBL" id="JACHFY010000037">
    <property type="protein sequence ID" value="MBB5255016.1"/>
    <property type="molecule type" value="Genomic_DNA"/>
</dbReference>
<dbReference type="GeneID" id="42802200"/>
<evidence type="ECO:0000259" key="6">
    <source>
        <dbReference type="PROSITE" id="PS51296"/>
    </source>
</evidence>
<keyword evidence="9" id="KW-1185">Reference proteome</keyword>
<feature type="domain" description="Rieske" evidence="6">
    <location>
        <begin position="119"/>
        <end position="188"/>
    </location>
</feature>
<dbReference type="RefSeq" id="WP_156015490.1">
    <property type="nucleotide sequence ID" value="NZ_CP045484.1"/>
</dbReference>
<dbReference type="AlphaFoldDB" id="A0A650CJQ8"/>
<feature type="transmembrane region" description="Helical" evidence="5">
    <location>
        <begin position="16"/>
        <end position="39"/>
    </location>
</feature>
<dbReference type="NCBIfam" id="TIGR02694">
    <property type="entry name" value="arsenite_ox_S"/>
    <property type="match status" value="1"/>
</dbReference>
<accession>A0A650CJQ8</accession>
<evidence type="ECO:0000313" key="7">
    <source>
        <dbReference type="EMBL" id="MBB5255016.1"/>
    </source>
</evidence>
<dbReference type="Proteomes" id="UP000582213">
    <property type="component" value="Unassembled WGS sequence"/>
</dbReference>
<dbReference type="Proteomes" id="UP000427373">
    <property type="component" value="Chromosome"/>
</dbReference>